<reference evidence="1" key="1">
    <citation type="submission" date="2023-05" db="EMBL/GenBank/DDBJ databases">
        <authorList>
            <person name="Stuckert A."/>
        </authorList>
    </citation>
    <scope>NUCLEOTIDE SEQUENCE</scope>
</reference>
<organism evidence="1 2">
    <name type="scientific">Staurois parvus</name>
    <dbReference type="NCBI Taxonomy" id="386267"/>
    <lineage>
        <taxon>Eukaryota</taxon>
        <taxon>Metazoa</taxon>
        <taxon>Chordata</taxon>
        <taxon>Craniata</taxon>
        <taxon>Vertebrata</taxon>
        <taxon>Euteleostomi</taxon>
        <taxon>Amphibia</taxon>
        <taxon>Batrachia</taxon>
        <taxon>Anura</taxon>
        <taxon>Neobatrachia</taxon>
        <taxon>Ranoidea</taxon>
        <taxon>Ranidae</taxon>
        <taxon>Staurois</taxon>
    </lineage>
</organism>
<keyword evidence="2" id="KW-1185">Reference proteome</keyword>
<sequence>AFIGNSAAYQRITTSGKNDNPENKVSFLSRVTYSWYSRIIALGYRKPLEREDLIELNEADSSYVIYPSFEKKLEERNSVTRQKGFQFQKAIIAESIMEHLQIFSDLCGSDESCGRSLGLHQPPDFKADDNFLRAAVRRSQDWLYVCRFSSHCYNSANFNLTTLSTLQHADCGEM</sequence>
<evidence type="ECO:0000313" key="1">
    <source>
        <dbReference type="EMBL" id="CAI9558294.1"/>
    </source>
</evidence>
<protein>
    <submittedName>
        <fullName evidence="1">Uncharacterized protein</fullName>
    </submittedName>
</protein>
<gene>
    <name evidence="1" type="ORF">SPARVUS_LOCUS4869654</name>
</gene>
<evidence type="ECO:0000313" key="2">
    <source>
        <dbReference type="Proteomes" id="UP001162483"/>
    </source>
</evidence>
<accession>A0ABN9CDX5</accession>
<name>A0ABN9CDX5_9NEOB</name>
<dbReference type="EMBL" id="CATNWA010009619">
    <property type="protein sequence ID" value="CAI9558294.1"/>
    <property type="molecule type" value="Genomic_DNA"/>
</dbReference>
<proteinExistence type="predicted"/>
<dbReference type="Proteomes" id="UP001162483">
    <property type="component" value="Unassembled WGS sequence"/>
</dbReference>
<feature type="non-terminal residue" evidence="1">
    <location>
        <position position="1"/>
    </location>
</feature>
<comment type="caution">
    <text evidence="1">The sequence shown here is derived from an EMBL/GenBank/DDBJ whole genome shotgun (WGS) entry which is preliminary data.</text>
</comment>